<protein>
    <recommendedName>
        <fullName evidence="3">Lipoprotein</fullName>
    </recommendedName>
</protein>
<dbReference type="EMBL" id="CP013099">
    <property type="protein sequence ID" value="ALP54534.1"/>
    <property type="molecule type" value="Genomic_DNA"/>
</dbReference>
<gene>
    <name evidence="1" type="ORF">Tel_16015</name>
</gene>
<sequence>MNNMQIRITNRGLFFVVIFTVLALGGCSNGRNGNDGQMMADSGQCWSQKGGVGNLLKNSSTKAECEELGGKSWCPVGGGCENL</sequence>
<evidence type="ECO:0008006" key="3">
    <source>
        <dbReference type="Google" id="ProtNLM"/>
    </source>
</evidence>
<dbReference type="PROSITE" id="PS51257">
    <property type="entry name" value="PROKAR_LIPOPROTEIN"/>
    <property type="match status" value="1"/>
</dbReference>
<name>A0A0S2TH89_9GAMM</name>
<dbReference type="KEGG" id="tee:Tel_16015"/>
<dbReference type="AlphaFoldDB" id="A0A0S2TH89"/>
<organism evidence="1 2">
    <name type="scientific">Candidatus Tenderia electrophaga</name>
    <dbReference type="NCBI Taxonomy" id="1748243"/>
    <lineage>
        <taxon>Bacteria</taxon>
        <taxon>Pseudomonadati</taxon>
        <taxon>Pseudomonadota</taxon>
        <taxon>Gammaproteobacteria</taxon>
        <taxon>Candidatus Tenderiales</taxon>
        <taxon>Candidatus Tenderiaceae</taxon>
        <taxon>Candidatus Tenderia</taxon>
    </lineage>
</organism>
<accession>A0A0S2TH89</accession>
<evidence type="ECO:0000313" key="1">
    <source>
        <dbReference type="EMBL" id="ALP54534.1"/>
    </source>
</evidence>
<reference evidence="1" key="1">
    <citation type="submission" date="2015-10" db="EMBL/GenBank/DDBJ databases">
        <title>Description of Candidatus Tenderia electrophaga gen. nov, sp. nov., an Uncultivated Electroautotroph from a Biocathode Enrichment.</title>
        <authorList>
            <person name="Eddie B.J."/>
            <person name="Malanoski A.P."/>
            <person name="Wang Z."/>
            <person name="Hall R.J."/>
            <person name="Oh S.D."/>
            <person name="Heiner C."/>
            <person name="Lin B."/>
            <person name="Strycharz-Glaven S.M."/>
        </authorList>
    </citation>
    <scope>NUCLEOTIDE SEQUENCE [LARGE SCALE GENOMIC DNA]</scope>
    <source>
        <strain evidence="1">NRL1</strain>
    </source>
</reference>
<keyword evidence="2" id="KW-1185">Reference proteome</keyword>
<proteinExistence type="predicted"/>
<evidence type="ECO:0000313" key="2">
    <source>
        <dbReference type="Proteomes" id="UP000055136"/>
    </source>
</evidence>
<dbReference type="Proteomes" id="UP000055136">
    <property type="component" value="Chromosome"/>
</dbReference>